<evidence type="ECO:0000256" key="9">
    <source>
        <dbReference type="ARBA" id="ARBA00023224"/>
    </source>
</evidence>
<evidence type="ECO:0000313" key="12">
    <source>
        <dbReference type="EMBL" id="RMX57647.1"/>
    </source>
</evidence>
<gene>
    <name evidence="12" type="ORF">pdam_00015898</name>
</gene>
<dbReference type="STRING" id="46731.A0A3M6UVK2"/>
<evidence type="ECO:0000256" key="4">
    <source>
        <dbReference type="ARBA" id="ARBA00022989"/>
    </source>
</evidence>
<comment type="caution">
    <text evidence="12">The sequence shown here is derived from an EMBL/GenBank/DDBJ whole genome shotgun (WGS) entry which is preliminary data.</text>
</comment>
<dbReference type="PROSITE" id="PS50262">
    <property type="entry name" value="G_PROTEIN_RECEP_F1_2"/>
    <property type="match status" value="1"/>
</dbReference>
<dbReference type="PANTHER" id="PTHR24246">
    <property type="entry name" value="OLFACTORY RECEPTOR AND ADENOSINE RECEPTOR"/>
    <property type="match status" value="1"/>
</dbReference>
<evidence type="ECO:0000256" key="8">
    <source>
        <dbReference type="ARBA" id="ARBA00023180"/>
    </source>
</evidence>
<name>A0A3M6UVK2_POCDA</name>
<dbReference type="SUPFAM" id="SSF81321">
    <property type="entry name" value="Family A G protein-coupled receptor-like"/>
    <property type="match status" value="1"/>
</dbReference>
<reference evidence="12 13" key="1">
    <citation type="journal article" date="2018" name="Sci. Rep.">
        <title>Comparative analysis of the Pocillopora damicornis genome highlights role of immune system in coral evolution.</title>
        <authorList>
            <person name="Cunning R."/>
            <person name="Bay R.A."/>
            <person name="Gillette P."/>
            <person name="Baker A.C."/>
            <person name="Traylor-Knowles N."/>
        </authorList>
    </citation>
    <scope>NUCLEOTIDE SEQUENCE [LARGE SCALE GENOMIC DNA]</scope>
    <source>
        <strain evidence="12">RSMAS</strain>
        <tissue evidence="12">Whole animal</tissue>
    </source>
</reference>
<evidence type="ECO:0000256" key="3">
    <source>
        <dbReference type="ARBA" id="ARBA00022692"/>
    </source>
</evidence>
<dbReference type="InterPro" id="IPR017452">
    <property type="entry name" value="GPCR_Rhodpsn_7TM"/>
</dbReference>
<accession>A0A3M6UVK2</accession>
<comment type="subcellular location">
    <subcellularLocation>
        <location evidence="1">Cell membrane</location>
        <topology evidence="1">Multi-pass membrane protein</topology>
    </subcellularLocation>
</comment>
<dbReference type="AlphaFoldDB" id="A0A3M6UVK2"/>
<feature type="transmembrane region" description="Helical" evidence="10">
    <location>
        <begin position="134"/>
        <end position="156"/>
    </location>
</feature>
<keyword evidence="4 10" id="KW-1133">Transmembrane helix</keyword>
<feature type="transmembrane region" description="Helical" evidence="10">
    <location>
        <begin position="56"/>
        <end position="79"/>
    </location>
</feature>
<dbReference type="InterPro" id="IPR000276">
    <property type="entry name" value="GPCR_Rhodpsn"/>
</dbReference>
<dbReference type="GO" id="GO:0005886">
    <property type="term" value="C:plasma membrane"/>
    <property type="evidence" value="ECO:0007669"/>
    <property type="project" value="UniProtKB-SubCell"/>
</dbReference>
<dbReference type="SMART" id="SM01381">
    <property type="entry name" value="7TM_GPCR_Srsx"/>
    <property type="match status" value="1"/>
</dbReference>
<dbReference type="OrthoDB" id="5982623at2759"/>
<keyword evidence="5" id="KW-0297">G-protein coupled receptor</keyword>
<dbReference type="Proteomes" id="UP000275408">
    <property type="component" value="Unassembled WGS sequence"/>
</dbReference>
<keyword evidence="6 10" id="KW-0472">Membrane</keyword>
<evidence type="ECO:0000256" key="5">
    <source>
        <dbReference type="ARBA" id="ARBA00023040"/>
    </source>
</evidence>
<dbReference type="GO" id="GO:0004930">
    <property type="term" value="F:G protein-coupled receptor activity"/>
    <property type="evidence" value="ECO:0007669"/>
    <property type="project" value="UniProtKB-KW"/>
</dbReference>
<proteinExistence type="predicted"/>
<dbReference type="PANTHER" id="PTHR24246:SF27">
    <property type="entry name" value="ADENOSINE RECEPTOR, ISOFORM A"/>
    <property type="match status" value="1"/>
</dbReference>
<sequence length="365" mass="41242">MASSLANRTQEVIFSRRANIAWSTIFGFLAVIIVAGNALTIAAFTARRLVRRRAVFFLISLAMADMTVGAVAIPLYIYLSIQKTLTKRAVHHIYEAVDILSGLASVFTLALISVERLFAIGWPLFHRTLRKRAYFYFVGLAWISALIISIIDLLYHYNIVSYLATLDIVLTALCTSFVVTCAAYLGLFVKVRSRDYSVVGREQDKRLAKTLFLVTGMFMVTWLPFQCLLYVVHFCKTCPFPSQNTVNFIKLLQYFNSFINTVIYSLRMPEFRKAISEAFKGRRSHNPNKDKNIYLKNLQGDTLSAVGGVLGSYSSLNLRLCMGTENIVLSELNSSNLRRKCFAFNSSRNLRKSSSRRTFVTVSVV</sequence>
<dbReference type="Pfam" id="PF00001">
    <property type="entry name" value="7tm_1"/>
    <property type="match status" value="1"/>
</dbReference>
<dbReference type="Gene3D" id="1.20.1070.10">
    <property type="entry name" value="Rhodopsin 7-helix transmembrane proteins"/>
    <property type="match status" value="1"/>
</dbReference>
<keyword evidence="8" id="KW-0325">Glycoprotein</keyword>
<feature type="transmembrane region" description="Helical" evidence="10">
    <location>
        <begin position="210"/>
        <end position="232"/>
    </location>
</feature>
<evidence type="ECO:0000256" key="6">
    <source>
        <dbReference type="ARBA" id="ARBA00023136"/>
    </source>
</evidence>
<evidence type="ECO:0000313" key="13">
    <source>
        <dbReference type="Proteomes" id="UP000275408"/>
    </source>
</evidence>
<feature type="transmembrane region" description="Helical" evidence="10">
    <location>
        <begin position="20"/>
        <end position="44"/>
    </location>
</feature>
<dbReference type="EMBL" id="RCHS01000626">
    <property type="protein sequence ID" value="RMX57647.1"/>
    <property type="molecule type" value="Genomic_DNA"/>
</dbReference>
<dbReference type="PRINTS" id="PR00237">
    <property type="entry name" value="GPCRRHODOPSN"/>
</dbReference>
<evidence type="ECO:0000256" key="1">
    <source>
        <dbReference type="ARBA" id="ARBA00004651"/>
    </source>
</evidence>
<dbReference type="OMA" id="CMGTENI"/>
<keyword evidence="2" id="KW-1003">Cell membrane</keyword>
<evidence type="ECO:0000256" key="7">
    <source>
        <dbReference type="ARBA" id="ARBA00023170"/>
    </source>
</evidence>
<keyword evidence="9" id="KW-0807">Transducer</keyword>
<keyword evidence="7" id="KW-0675">Receptor</keyword>
<keyword evidence="3 10" id="KW-0812">Transmembrane</keyword>
<feature type="domain" description="G-protein coupled receptors family 1 profile" evidence="11">
    <location>
        <begin position="36"/>
        <end position="264"/>
    </location>
</feature>
<organism evidence="12 13">
    <name type="scientific">Pocillopora damicornis</name>
    <name type="common">Cauliflower coral</name>
    <name type="synonym">Millepora damicornis</name>
    <dbReference type="NCBI Taxonomy" id="46731"/>
    <lineage>
        <taxon>Eukaryota</taxon>
        <taxon>Metazoa</taxon>
        <taxon>Cnidaria</taxon>
        <taxon>Anthozoa</taxon>
        <taxon>Hexacorallia</taxon>
        <taxon>Scleractinia</taxon>
        <taxon>Astrocoeniina</taxon>
        <taxon>Pocilloporidae</taxon>
        <taxon>Pocillopora</taxon>
    </lineage>
</organism>
<evidence type="ECO:0000256" key="10">
    <source>
        <dbReference type="SAM" id="Phobius"/>
    </source>
</evidence>
<feature type="transmembrane region" description="Helical" evidence="10">
    <location>
        <begin position="168"/>
        <end position="189"/>
    </location>
</feature>
<evidence type="ECO:0000256" key="2">
    <source>
        <dbReference type="ARBA" id="ARBA00022475"/>
    </source>
</evidence>
<keyword evidence="13" id="KW-1185">Reference proteome</keyword>
<evidence type="ECO:0000259" key="11">
    <source>
        <dbReference type="PROSITE" id="PS50262"/>
    </source>
</evidence>
<feature type="transmembrane region" description="Helical" evidence="10">
    <location>
        <begin position="99"/>
        <end position="122"/>
    </location>
</feature>
<protein>
    <recommendedName>
        <fullName evidence="11">G-protein coupled receptors family 1 profile domain-containing protein</fullName>
    </recommendedName>
</protein>